<dbReference type="Proteomes" id="UP000009235">
    <property type="component" value="Chromosome"/>
</dbReference>
<dbReference type="EMBL" id="CP002786">
    <property type="protein sequence ID" value="AEF40597.1"/>
    <property type="molecule type" value="Genomic_DNA"/>
</dbReference>
<gene>
    <name evidence="1" type="ordered locus">AS9A_2148</name>
</gene>
<dbReference type="STRING" id="443218.AS9A_2148"/>
<accession>F6EQB2</accession>
<dbReference type="RefSeq" id="WP_013806946.1">
    <property type="nucleotide sequence ID" value="NC_015564.1"/>
</dbReference>
<name>F6EQB2_HOYSD</name>
<sequence>MTTVERPAVNTTRVWLAAPLCTAPEPSDCPVVRDDLMRTWVPAVGAVYCSADGRHRATWQQLRVQHDLVEVRTW</sequence>
<dbReference type="HOGENOM" id="CLU_200196_0_0_11"/>
<dbReference type="OrthoDB" id="3631146at2"/>
<dbReference type="KEGG" id="asd:AS9A_2148"/>
<protein>
    <submittedName>
        <fullName evidence="1">Uncharacterized protein</fullName>
    </submittedName>
</protein>
<dbReference type="eggNOG" id="ENOG5031YVM">
    <property type="taxonomic scope" value="Bacteria"/>
</dbReference>
<reference evidence="1 2" key="1">
    <citation type="journal article" date="2011" name="J. Bacteriol.">
        <title>Complete genome sequence of Amycolicicoccus subflavus DQS3-9A1T, an actinomycete isolated from crude oil-polluted soil.</title>
        <authorList>
            <person name="Cai M."/>
            <person name="Chen W.M."/>
            <person name="Nie Y."/>
            <person name="Chi C.Q."/>
            <person name="Wang Y.N."/>
            <person name="Tang Y.Q."/>
            <person name="Li G.Y."/>
            <person name="Wu X.L."/>
        </authorList>
    </citation>
    <scope>NUCLEOTIDE SEQUENCE [LARGE SCALE GENOMIC DNA]</scope>
    <source>
        <strain evidence="2">DSM 45089 / DQS3-9A1</strain>
    </source>
</reference>
<evidence type="ECO:0000313" key="2">
    <source>
        <dbReference type="Proteomes" id="UP000009235"/>
    </source>
</evidence>
<organism evidence="1 2">
    <name type="scientific">Hoyosella subflava (strain DSM 45089 / JCM 17490 / NBRC 109087 / DQS3-9A1)</name>
    <name type="common">Amycolicicoccus subflavus</name>
    <dbReference type="NCBI Taxonomy" id="443218"/>
    <lineage>
        <taxon>Bacteria</taxon>
        <taxon>Bacillati</taxon>
        <taxon>Actinomycetota</taxon>
        <taxon>Actinomycetes</taxon>
        <taxon>Mycobacteriales</taxon>
        <taxon>Hoyosellaceae</taxon>
        <taxon>Hoyosella</taxon>
    </lineage>
</organism>
<proteinExistence type="predicted"/>
<dbReference type="AlphaFoldDB" id="F6EQB2"/>
<evidence type="ECO:0000313" key="1">
    <source>
        <dbReference type="EMBL" id="AEF40597.1"/>
    </source>
</evidence>
<keyword evidence="2" id="KW-1185">Reference proteome</keyword>